<dbReference type="AlphaFoldDB" id="A0A1W2BVU5"/>
<dbReference type="Proteomes" id="UP000192330">
    <property type="component" value="Unassembled WGS sequence"/>
</dbReference>
<reference evidence="1 2" key="1">
    <citation type="submission" date="2017-04" db="EMBL/GenBank/DDBJ databases">
        <authorList>
            <person name="Afonso C.L."/>
            <person name="Miller P.J."/>
            <person name="Scott M.A."/>
            <person name="Spackman E."/>
            <person name="Goraichik I."/>
            <person name="Dimitrov K.M."/>
            <person name="Suarez D.L."/>
            <person name="Swayne D.E."/>
        </authorList>
    </citation>
    <scope>NUCLEOTIDE SEQUENCE [LARGE SCALE GENOMIC DNA]</scope>
    <source>
        <strain evidence="1 2">CGMCC 1.12644</strain>
    </source>
</reference>
<accession>A0A1W2BVU5</accession>
<evidence type="ECO:0000313" key="1">
    <source>
        <dbReference type="EMBL" id="SMC77001.1"/>
    </source>
</evidence>
<dbReference type="EMBL" id="FWYD01000005">
    <property type="protein sequence ID" value="SMC77001.1"/>
    <property type="molecule type" value="Genomic_DNA"/>
</dbReference>
<keyword evidence="2" id="KW-1185">Reference proteome</keyword>
<organism evidence="1 2">
    <name type="scientific">Primorskyibacter flagellatus</name>
    <dbReference type="NCBI Taxonomy" id="1387277"/>
    <lineage>
        <taxon>Bacteria</taxon>
        <taxon>Pseudomonadati</taxon>
        <taxon>Pseudomonadota</taxon>
        <taxon>Alphaproteobacteria</taxon>
        <taxon>Rhodobacterales</taxon>
        <taxon>Roseobacteraceae</taxon>
        <taxon>Primorskyibacter</taxon>
    </lineage>
</organism>
<proteinExistence type="predicted"/>
<evidence type="ECO:0000313" key="2">
    <source>
        <dbReference type="Proteomes" id="UP000192330"/>
    </source>
</evidence>
<name>A0A1W2BVU5_9RHOB</name>
<sequence length="31" mass="3307">MRENVTVGRGLTKNAFHVHGSGASAQAILRK</sequence>
<protein>
    <submittedName>
        <fullName evidence="1">Uncharacterized protein</fullName>
    </submittedName>
</protein>
<gene>
    <name evidence="1" type="ORF">SAMN06295998_10527</name>
</gene>